<reference evidence="2" key="1">
    <citation type="submission" date="2021-01" db="EMBL/GenBank/DDBJ databases">
        <authorList>
            <person name="Corre E."/>
            <person name="Pelletier E."/>
            <person name="Niang G."/>
            <person name="Scheremetjew M."/>
            <person name="Finn R."/>
            <person name="Kale V."/>
            <person name="Holt S."/>
            <person name="Cochrane G."/>
            <person name="Meng A."/>
            <person name="Brown T."/>
            <person name="Cohen L."/>
        </authorList>
    </citation>
    <scope>NUCLEOTIDE SEQUENCE</scope>
    <source>
        <strain evidence="2">CCMP2222</strain>
    </source>
</reference>
<dbReference type="EMBL" id="HBGQ01086807">
    <property type="protein sequence ID" value="CAD9520193.1"/>
    <property type="molecule type" value="Transcribed_RNA"/>
</dbReference>
<accession>A0A7S2IIX8</accession>
<organism evidence="2">
    <name type="scientific">Alexandrium andersonii</name>
    <dbReference type="NCBI Taxonomy" id="327968"/>
    <lineage>
        <taxon>Eukaryota</taxon>
        <taxon>Sar</taxon>
        <taxon>Alveolata</taxon>
        <taxon>Dinophyceae</taxon>
        <taxon>Gonyaulacales</taxon>
        <taxon>Pyrocystaceae</taxon>
        <taxon>Alexandrium</taxon>
    </lineage>
</organism>
<feature type="region of interest" description="Disordered" evidence="1">
    <location>
        <begin position="1"/>
        <end position="39"/>
    </location>
</feature>
<protein>
    <submittedName>
        <fullName evidence="2">Uncharacterized protein</fullName>
    </submittedName>
</protein>
<sequence length="138" mass="14812">MEQDSLWSFKDSSTAYQESTATPSLTAGTPSLTATPPPLSDDIVDDNVARGVELATAIYLVTGGDDSWTAPSAAPRGPPVEHLPLEMIIKAQEEICQKVQEQDERIRRILQGSQVDRIPDLGHLREGAAATSSDARAL</sequence>
<proteinExistence type="predicted"/>
<evidence type="ECO:0000313" key="2">
    <source>
        <dbReference type="EMBL" id="CAD9520193.1"/>
    </source>
</evidence>
<dbReference type="AlphaFoldDB" id="A0A7S2IIX8"/>
<name>A0A7S2IIX8_9DINO</name>
<feature type="compositionally biased region" description="Polar residues" evidence="1">
    <location>
        <begin position="10"/>
        <end position="23"/>
    </location>
</feature>
<evidence type="ECO:0000256" key="1">
    <source>
        <dbReference type="SAM" id="MobiDB-lite"/>
    </source>
</evidence>
<gene>
    <name evidence="2" type="ORF">AAND1436_LOCUS41347</name>
</gene>
<feature type="compositionally biased region" description="Low complexity" evidence="1">
    <location>
        <begin position="24"/>
        <end position="34"/>
    </location>
</feature>